<evidence type="ECO:0000259" key="11">
    <source>
        <dbReference type="PROSITE" id="PS51005"/>
    </source>
</evidence>
<keyword evidence="13" id="KW-1185">Reference proteome</keyword>
<keyword evidence="4" id="KW-0805">Transcription regulation</keyword>
<evidence type="ECO:0000256" key="4">
    <source>
        <dbReference type="ARBA" id="ARBA00023015"/>
    </source>
</evidence>
<dbReference type="InterPro" id="IPR000719">
    <property type="entry name" value="Prot_kinase_dom"/>
</dbReference>
<evidence type="ECO:0000259" key="10">
    <source>
        <dbReference type="PROSITE" id="PS50011"/>
    </source>
</evidence>
<dbReference type="PROSITE" id="PS00108">
    <property type="entry name" value="PROTEIN_KINASE_ST"/>
    <property type="match status" value="1"/>
</dbReference>
<dbReference type="EMBL" id="JADFTS010000005">
    <property type="protein sequence ID" value="KAF9605309.1"/>
    <property type="molecule type" value="Genomic_DNA"/>
</dbReference>
<dbReference type="GO" id="GO:0005524">
    <property type="term" value="F:ATP binding"/>
    <property type="evidence" value="ECO:0007669"/>
    <property type="project" value="InterPro"/>
</dbReference>
<comment type="subcellular location">
    <subcellularLocation>
        <location evidence="1">Membrane</location>
    </subcellularLocation>
</comment>
<organism evidence="12 13">
    <name type="scientific">Coptis chinensis</name>
    <dbReference type="NCBI Taxonomy" id="261450"/>
    <lineage>
        <taxon>Eukaryota</taxon>
        <taxon>Viridiplantae</taxon>
        <taxon>Streptophyta</taxon>
        <taxon>Embryophyta</taxon>
        <taxon>Tracheophyta</taxon>
        <taxon>Spermatophyta</taxon>
        <taxon>Magnoliopsida</taxon>
        <taxon>Ranunculales</taxon>
        <taxon>Ranunculaceae</taxon>
        <taxon>Coptidoideae</taxon>
        <taxon>Coptis</taxon>
    </lineage>
</organism>
<dbReference type="Pfam" id="PF00069">
    <property type="entry name" value="Pkinase"/>
    <property type="match status" value="1"/>
</dbReference>
<feature type="domain" description="Protein kinase" evidence="10">
    <location>
        <begin position="195"/>
        <end position="381"/>
    </location>
</feature>
<dbReference type="Gene3D" id="2.170.150.80">
    <property type="entry name" value="NAC domain"/>
    <property type="match status" value="1"/>
</dbReference>
<dbReference type="SUPFAM" id="SSF101941">
    <property type="entry name" value="NAC domain"/>
    <property type="match status" value="1"/>
</dbReference>
<dbReference type="Pfam" id="PF02365">
    <property type="entry name" value="NAM"/>
    <property type="match status" value="1"/>
</dbReference>
<dbReference type="PROSITE" id="PS51005">
    <property type="entry name" value="NAC"/>
    <property type="match status" value="1"/>
</dbReference>
<keyword evidence="5" id="KW-0238">DNA-binding</keyword>
<evidence type="ECO:0008006" key="14">
    <source>
        <dbReference type="Google" id="ProtNLM"/>
    </source>
</evidence>
<evidence type="ECO:0000256" key="1">
    <source>
        <dbReference type="ARBA" id="ARBA00004370"/>
    </source>
</evidence>
<sequence>MDAELDVVASFAKTLVSRLYQQSLLDKHGEELADDDLQRASLLGLFVSNWFGGSDRSNLTMKIRKVWSGSNYRKPFVCTCRTRNGVNGSSSKQNLSMAESFNFIDLCKKSLCIIKQARNSNIVSIGTLRWGVCWHRAVLMKKVVEESAPVLVTARLDAEERRNNSRLREEQDAAYRAALEADQLHLRTRNFPLALHRVCAAGEGGYWKITGSSSKIFSKDGNVGYKKPFSFYRERPGRDEKTDWIMHEYIVQRGSGMVAPQVCHLLQSWKFNTFHLLLPPLGFALRLRIALGSAKGILYLHNEVDPPIFHQDIKGSNILLDSIFNAKVADFGLSRLAPVPDVEGTIPGHVSTYSCKGHAGKHEYTLRFPFFKLHLFDLLLP</sequence>
<protein>
    <recommendedName>
        <fullName evidence="14">Protein kinase domain-containing protein</fullName>
    </recommendedName>
</protein>
<dbReference type="GO" id="GO:0003677">
    <property type="term" value="F:DNA binding"/>
    <property type="evidence" value="ECO:0007669"/>
    <property type="project" value="UniProtKB-KW"/>
</dbReference>
<evidence type="ECO:0000256" key="9">
    <source>
        <dbReference type="ARBA" id="ARBA00023242"/>
    </source>
</evidence>
<dbReference type="InterPro" id="IPR003441">
    <property type="entry name" value="NAC-dom"/>
</dbReference>
<keyword evidence="2" id="KW-0732">Signal</keyword>
<dbReference type="SUPFAM" id="SSF56112">
    <property type="entry name" value="Protein kinase-like (PK-like)"/>
    <property type="match status" value="1"/>
</dbReference>
<name>A0A835HTZ3_9MAGN</name>
<dbReference type="GO" id="GO:0004672">
    <property type="term" value="F:protein kinase activity"/>
    <property type="evidence" value="ECO:0007669"/>
    <property type="project" value="InterPro"/>
</dbReference>
<dbReference type="GO" id="GO:0016020">
    <property type="term" value="C:membrane"/>
    <property type="evidence" value="ECO:0007669"/>
    <property type="project" value="UniProtKB-SubCell"/>
</dbReference>
<evidence type="ECO:0000256" key="5">
    <source>
        <dbReference type="ARBA" id="ARBA00023125"/>
    </source>
</evidence>
<dbReference type="Gene3D" id="1.10.510.10">
    <property type="entry name" value="Transferase(Phosphotransferase) domain 1"/>
    <property type="match status" value="1"/>
</dbReference>
<evidence type="ECO:0000256" key="7">
    <source>
        <dbReference type="ARBA" id="ARBA00023163"/>
    </source>
</evidence>
<dbReference type="Proteomes" id="UP000631114">
    <property type="component" value="Unassembled WGS sequence"/>
</dbReference>
<dbReference type="InterPro" id="IPR011009">
    <property type="entry name" value="Kinase-like_dom_sf"/>
</dbReference>
<evidence type="ECO:0000313" key="13">
    <source>
        <dbReference type="Proteomes" id="UP000631114"/>
    </source>
</evidence>
<dbReference type="GO" id="GO:0006355">
    <property type="term" value="P:regulation of DNA-templated transcription"/>
    <property type="evidence" value="ECO:0007669"/>
    <property type="project" value="InterPro"/>
</dbReference>
<keyword evidence="9" id="KW-0539">Nucleus</keyword>
<evidence type="ECO:0000256" key="8">
    <source>
        <dbReference type="ARBA" id="ARBA00023180"/>
    </source>
</evidence>
<proteinExistence type="predicted"/>
<gene>
    <name evidence="12" type="ORF">IFM89_015925</name>
</gene>
<evidence type="ECO:0000256" key="6">
    <source>
        <dbReference type="ARBA" id="ARBA00023136"/>
    </source>
</evidence>
<keyword evidence="3" id="KW-0677">Repeat</keyword>
<evidence type="ECO:0000256" key="3">
    <source>
        <dbReference type="ARBA" id="ARBA00022737"/>
    </source>
</evidence>
<keyword evidence="8" id="KW-0325">Glycoprotein</keyword>
<dbReference type="InterPro" id="IPR008271">
    <property type="entry name" value="Ser/Thr_kinase_AS"/>
</dbReference>
<keyword evidence="7" id="KW-0804">Transcription</keyword>
<reference evidence="12 13" key="1">
    <citation type="submission" date="2020-10" db="EMBL/GenBank/DDBJ databases">
        <title>The Coptis chinensis genome and diversification of protoberbering-type alkaloids.</title>
        <authorList>
            <person name="Wang B."/>
            <person name="Shu S."/>
            <person name="Song C."/>
            <person name="Liu Y."/>
        </authorList>
    </citation>
    <scope>NUCLEOTIDE SEQUENCE [LARGE SCALE GENOMIC DNA]</scope>
    <source>
        <strain evidence="12">HL-2020</strain>
        <tissue evidence="12">Leaf</tissue>
    </source>
</reference>
<evidence type="ECO:0000256" key="2">
    <source>
        <dbReference type="ARBA" id="ARBA00022729"/>
    </source>
</evidence>
<dbReference type="PANTHER" id="PTHR45974">
    <property type="entry name" value="RECEPTOR-LIKE PROTEIN 55"/>
    <property type="match status" value="1"/>
</dbReference>
<evidence type="ECO:0000313" key="12">
    <source>
        <dbReference type="EMBL" id="KAF9605309.1"/>
    </source>
</evidence>
<comment type="caution">
    <text evidence="12">The sequence shown here is derived from an EMBL/GenBank/DDBJ whole genome shotgun (WGS) entry which is preliminary data.</text>
</comment>
<dbReference type="PANTHER" id="PTHR45974:SF134">
    <property type="entry name" value="OS01G0960400 PROTEIN"/>
    <property type="match status" value="1"/>
</dbReference>
<dbReference type="InterPro" id="IPR036093">
    <property type="entry name" value="NAC_dom_sf"/>
</dbReference>
<dbReference type="OrthoDB" id="1394818at2759"/>
<dbReference type="PROSITE" id="PS50011">
    <property type="entry name" value="PROTEIN_KINASE_DOM"/>
    <property type="match status" value="1"/>
</dbReference>
<keyword evidence="6" id="KW-0472">Membrane</keyword>
<dbReference type="AlphaFoldDB" id="A0A835HTZ3"/>
<accession>A0A835HTZ3</accession>
<feature type="domain" description="NAC" evidence="11">
    <location>
        <begin position="121"/>
        <end position="268"/>
    </location>
</feature>